<dbReference type="RefSeq" id="XP_062705153.1">
    <property type="nucleotide sequence ID" value="XM_062849169.1"/>
</dbReference>
<dbReference type="Proteomes" id="UP000069940">
    <property type="component" value="Unassembled WGS sequence"/>
</dbReference>
<dbReference type="EnsemblMetazoa" id="AALFPA23_024180.R36042">
    <property type="protein sequence ID" value="AALFPA23_024180.P36042"/>
    <property type="gene ID" value="AALFPA23_024180"/>
</dbReference>
<protein>
    <recommendedName>
        <fullName evidence="3">Secreted protein</fullName>
    </recommendedName>
</protein>
<dbReference type="EnsemblMetazoa" id="AALFPA23_024180.R36041">
    <property type="protein sequence ID" value="AALFPA23_024180.P36041"/>
    <property type="gene ID" value="AALFPA23_024180"/>
</dbReference>
<keyword evidence="2" id="KW-1185">Reference proteome</keyword>
<dbReference type="RefSeq" id="XP_029714075.2">
    <property type="nucleotide sequence ID" value="XM_029858215.2"/>
</dbReference>
<reference evidence="1" key="2">
    <citation type="submission" date="2025-05" db="UniProtKB">
        <authorList>
            <consortium name="EnsemblMetazoa"/>
        </authorList>
    </citation>
    <scope>IDENTIFICATION</scope>
    <source>
        <strain evidence="1">Foshan</strain>
    </source>
</reference>
<evidence type="ECO:0000313" key="1">
    <source>
        <dbReference type="EnsemblMetazoa" id="AALFPA23_024180.P36042"/>
    </source>
</evidence>
<evidence type="ECO:0000313" key="2">
    <source>
        <dbReference type="Proteomes" id="UP000069940"/>
    </source>
</evidence>
<name>A0ABM2A3T5_AEDAL</name>
<proteinExistence type="predicted"/>
<sequence length="218" mass="23365">MSPKNNTSEPVNPVASATQQWTESTVGAVADVTAALGHGAIDAGKQMYHKISENPVGEQTKQLAEAAVGYLAGAGQQAYQFATTSPVTAPAMRFTGAGIGSALTWNLMASSVASRAGRKLARAACIRNATWIFNSLHLPNSMRAAAVLTGVRAHNYIASGFIPGLFTAWAVYDGYRVARYCYDKYQDRNKEQPSQQTDLFEDDDRISLQGSSVLKSKL</sequence>
<dbReference type="EnsemblMetazoa" id="AALFPA23_024180.R36040">
    <property type="protein sequence ID" value="AALFPA23_024180.P36040"/>
    <property type="gene ID" value="AALFPA23_024180"/>
</dbReference>
<reference evidence="2" key="1">
    <citation type="journal article" date="2015" name="Proc. Natl. Acad. Sci. U.S.A.">
        <title>Genome sequence of the Asian Tiger mosquito, Aedes albopictus, reveals insights into its biology, genetics, and evolution.</title>
        <authorList>
            <person name="Chen X.G."/>
            <person name="Jiang X."/>
            <person name="Gu J."/>
            <person name="Xu M."/>
            <person name="Wu Y."/>
            <person name="Deng Y."/>
            <person name="Zhang C."/>
            <person name="Bonizzoni M."/>
            <person name="Dermauw W."/>
            <person name="Vontas J."/>
            <person name="Armbruster P."/>
            <person name="Huang X."/>
            <person name="Yang Y."/>
            <person name="Zhang H."/>
            <person name="He W."/>
            <person name="Peng H."/>
            <person name="Liu Y."/>
            <person name="Wu K."/>
            <person name="Chen J."/>
            <person name="Lirakis M."/>
            <person name="Topalis P."/>
            <person name="Van Leeuwen T."/>
            <person name="Hall A.B."/>
            <person name="Jiang X."/>
            <person name="Thorpe C."/>
            <person name="Mueller R.L."/>
            <person name="Sun C."/>
            <person name="Waterhouse R.M."/>
            <person name="Yan G."/>
            <person name="Tu Z.J."/>
            <person name="Fang X."/>
            <person name="James A.A."/>
        </authorList>
    </citation>
    <scope>NUCLEOTIDE SEQUENCE [LARGE SCALE GENOMIC DNA]</scope>
    <source>
        <strain evidence="2">Foshan</strain>
    </source>
</reference>
<dbReference type="RefSeq" id="XP_062705155.1">
    <property type="nucleotide sequence ID" value="XM_062849171.1"/>
</dbReference>
<evidence type="ECO:0008006" key="3">
    <source>
        <dbReference type="Google" id="ProtNLM"/>
    </source>
</evidence>
<accession>A0ABM2A3T5</accession>
<organism evidence="1 2">
    <name type="scientific">Aedes albopictus</name>
    <name type="common">Asian tiger mosquito</name>
    <name type="synonym">Stegomyia albopicta</name>
    <dbReference type="NCBI Taxonomy" id="7160"/>
    <lineage>
        <taxon>Eukaryota</taxon>
        <taxon>Metazoa</taxon>
        <taxon>Ecdysozoa</taxon>
        <taxon>Arthropoda</taxon>
        <taxon>Hexapoda</taxon>
        <taxon>Insecta</taxon>
        <taxon>Pterygota</taxon>
        <taxon>Neoptera</taxon>
        <taxon>Endopterygota</taxon>
        <taxon>Diptera</taxon>
        <taxon>Nematocera</taxon>
        <taxon>Culicoidea</taxon>
        <taxon>Culicidae</taxon>
        <taxon>Culicinae</taxon>
        <taxon>Aedini</taxon>
        <taxon>Aedes</taxon>
        <taxon>Stegomyia</taxon>
    </lineage>
</organism>
<dbReference type="GeneID" id="115258162"/>